<dbReference type="EMBL" id="AVOT02063212">
    <property type="protein sequence ID" value="MBW0555996.1"/>
    <property type="molecule type" value="Genomic_DNA"/>
</dbReference>
<keyword evidence="3" id="KW-1185">Reference proteome</keyword>
<organism evidence="2 3">
    <name type="scientific">Austropuccinia psidii MF-1</name>
    <dbReference type="NCBI Taxonomy" id="1389203"/>
    <lineage>
        <taxon>Eukaryota</taxon>
        <taxon>Fungi</taxon>
        <taxon>Dikarya</taxon>
        <taxon>Basidiomycota</taxon>
        <taxon>Pucciniomycotina</taxon>
        <taxon>Pucciniomycetes</taxon>
        <taxon>Pucciniales</taxon>
        <taxon>Sphaerophragmiaceae</taxon>
        <taxon>Austropuccinia</taxon>
    </lineage>
</organism>
<evidence type="ECO:0000256" key="1">
    <source>
        <dbReference type="SAM" id="MobiDB-lite"/>
    </source>
</evidence>
<accession>A0A9Q3PDK2</accession>
<evidence type="ECO:0000313" key="2">
    <source>
        <dbReference type="EMBL" id="MBW0555996.1"/>
    </source>
</evidence>
<reference evidence="2" key="1">
    <citation type="submission" date="2021-03" db="EMBL/GenBank/DDBJ databases">
        <title>Draft genome sequence of rust myrtle Austropuccinia psidii MF-1, a brazilian biotype.</title>
        <authorList>
            <person name="Quecine M.C."/>
            <person name="Pachon D.M.R."/>
            <person name="Bonatelli M.L."/>
            <person name="Correr F.H."/>
            <person name="Franceschini L.M."/>
            <person name="Leite T.F."/>
            <person name="Margarido G.R.A."/>
            <person name="Almeida C.A."/>
            <person name="Ferrarezi J.A."/>
            <person name="Labate C.A."/>
        </authorList>
    </citation>
    <scope>NUCLEOTIDE SEQUENCE</scope>
    <source>
        <strain evidence="2">MF-1</strain>
    </source>
</reference>
<protein>
    <submittedName>
        <fullName evidence="2">Uncharacterized protein</fullName>
    </submittedName>
</protein>
<proteinExistence type="predicted"/>
<sequence>MIKDGSMVQALDEGYIIPRVDILKSYIEQDLEAKVLIQQKEVSKQKTPEKKRLEDESWEEVLKQVKELTQKIKNLRQAQPQQRNEGKESVKQVFNQLKTLSKAAKTSRNNLNNNQEQRCPQNN</sequence>
<feature type="region of interest" description="Disordered" evidence="1">
    <location>
        <begin position="103"/>
        <end position="123"/>
    </location>
</feature>
<gene>
    <name evidence="2" type="ORF">O181_095711</name>
</gene>
<dbReference type="Proteomes" id="UP000765509">
    <property type="component" value="Unassembled WGS sequence"/>
</dbReference>
<comment type="caution">
    <text evidence="2">The sequence shown here is derived from an EMBL/GenBank/DDBJ whole genome shotgun (WGS) entry which is preliminary data.</text>
</comment>
<name>A0A9Q3PDK2_9BASI</name>
<dbReference type="AlphaFoldDB" id="A0A9Q3PDK2"/>
<evidence type="ECO:0000313" key="3">
    <source>
        <dbReference type="Proteomes" id="UP000765509"/>
    </source>
</evidence>